<evidence type="ECO:0000313" key="9">
    <source>
        <dbReference type="Proteomes" id="UP001251870"/>
    </source>
</evidence>
<dbReference type="EMBL" id="JAVKGR010000004">
    <property type="protein sequence ID" value="MDR8018935.1"/>
    <property type="molecule type" value="Genomic_DNA"/>
</dbReference>
<dbReference type="InterPro" id="IPR000620">
    <property type="entry name" value="EamA_dom"/>
</dbReference>
<evidence type="ECO:0000256" key="4">
    <source>
        <dbReference type="ARBA" id="ARBA00022989"/>
    </source>
</evidence>
<feature type="transmembrane region" description="Helical" evidence="6">
    <location>
        <begin position="40"/>
        <end position="58"/>
    </location>
</feature>
<comment type="caution">
    <text evidence="8">The sequence shown here is derived from an EMBL/GenBank/DDBJ whole genome shotgun (WGS) entry which is preliminary data.</text>
</comment>
<dbReference type="PANTHER" id="PTHR32322">
    <property type="entry name" value="INNER MEMBRANE TRANSPORTER"/>
    <property type="match status" value="1"/>
</dbReference>
<feature type="transmembrane region" description="Helical" evidence="6">
    <location>
        <begin position="205"/>
        <end position="223"/>
    </location>
</feature>
<feature type="transmembrane region" description="Helical" evidence="6">
    <location>
        <begin position="145"/>
        <end position="163"/>
    </location>
</feature>
<dbReference type="RefSeq" id="WP_310547933.1">
    <property type="nucleotide sequence ID" value="NZ_JAVKGR010000004.1"/>
</dbReference>
<dbReference type="Pfam" id="PF00892">
    <property type="entry name" value="EamA"/>
    <property type="match status" value="1"/>
</dbReference>
<evidence type="ECO:0000259" key="7">
    <source>
        <dbReference type="Pfam" id="PF00892"/>
    </source>
</evidence>
<keyword evidence="9" id="KW-1185">Reference proteome</keyword>
<feature type="transmembrane region" description="Helical" evidence="6">
    <location>
        <begin position="12"/>
        <end position="34"/>
    </location>
</feature>
<name>A0ABU2DR05_9MICC</name>
<feature type="transmembrane region" description="Helical" evidence="6">
    <location>
        <begin position="175"/>
        <end position="193"/>
    </location>
</feature>
<dbReference type="InterPro" id="IPR037185">
    <property type="entry name" value="EmrE-like"/>
</dbReference>
<keyword evidence="4 6" id="KW-1133">Transmembrane helix</keyword>
<dbReference type="PANTHER" id="PTHR32322:SF2">
    <property type="entry name" value="EAMA DOMAIN-CONTAINING PROTEIN"/>
    <property type="match status" value="1"/>
</dbReference>
<sequence>MTAPHPPSGAQGPALVVLAISFAQTGSAVAAMVFSLAGPVGTVALRLGLSALVLWLLVRPSLRGISRLSWGAAAGYGLVLAAMNVLFYLAIDRIPLGTAVTLELLGPLTLSVIAGRRLLSLLWAVIAGLGVLLLSWNPSETLDPLGVVFALGAGVMWACYILFTRAAGRHFSGLAGMTLGMSVGALAVVPFAVTTTGTVFLRPEVLLVGLAVALLSSTIPYALEMRALRTVPPSTFAVLLALSPAVAALSGLLLLGQDLGAAGYAGIVLVVVARIGASRTKVG</sequence>
<keyword evidence="3 6" id="KW-0812">Transmembrane</keyword>
<protein>
    <submittedName>
        <fullName evidence="8">EamA family transporter</fullName>
    </submittedName>
</protein>
<accession>A0ABU2DR05</accession>
<reference evidence="8 9" key="1">
    <citation type="submission" date="2023-09" db="EMBL/GenBank/DDBJ databases">
        <title>Description of three actinobacteria isolated from air of manufacturing shop in a pharmaceutical factory.</title>
        <authorList>
            <person name="Zhang D.-F."/>
        </authorList>
    </citation>
    <scope>NUCLEOTIDE SEQUENCE [LARGE SCALE GENOMIC DNA]</scope>
    <source>
        <strain evidence="8 9">LY-0111</strain>
    </source>
</reference>
<dbReference type="SUPFAM" id="SSF103481">
    <property type="entry name" value="Multidrug resistance efflux transporter EmrE"/>
    <property type="match status" value="1"/>
</dbReference>
<feature type="transmembrane region" description="Helical" evidence="6">
    <location>
        <begin position="121"/>
        <end position="139"/>
    </location>
</feature>
<proteinExistence type="inferred from homology"/>
<comment type="similarity">
    <text evidence="2">Belongs to the EamA transporter family.</text>
</comment>
<dbReference type="Proteomes" id="UP001251870">
    <property type="component" value="Unassembled WGS sequence"/>
</dbReference>
<feature type="transmembrane region" description="Helical" evidence="6">
    <location>
        <begin position="70"/>
        <end position="90"/>
    </location>
</feature>
<gene>
    <name evidence="8" type="ORF">RIL96_05080</name>
</gene>
<dbReference type="InterPro" id="IPR050638">
    <property type="entry name" value="AA-Vitamin_Transporters"/>
</dbReference>
<keyword evidence="5 6" id="KW-0472">Membrane</keyword>
<feature type="transmembrane region" description="Helical" evidence="6">
    <location>
        <begin position="261"/>
        <end position="277"/>
    </location>
</feature>
<evidence type="ECO:0000256" key="1">
    <source>
        <dbReference type="ARBA" id="ARBA00004141"/>
    </source>
</evidence>
<evidence type="ECO:0000256" key="5">
    <source>
        <dbReference type="ARBA" id="ARBA00023136"/>
    </source>
</evidence>
<evidence type="ECO:0000256" key="6">
    <source>
        <dbReference type="SAM" id="Phobius"/>
    </source>
</evidence>
<comment type="subcellular location">
    <subcellularLocation>
        <location evidence="1">Membrane</location>
        <topology evidence="1">Multi-pass membrane protein</topology>
    </subcellularLocation>
</comment>
<organism evidence="8 9">
    <name type="scientific">Nesterenkonia aerolata</name>
    <dbReference type="NCBI Taxonomy" id="3074079"/>
    <lineage>
        <taxon>Bacteria</taxon>
        <taxon>Bacillati</taxon>
        <taxon>Actinomycetota</taxon>
        <taxon>Actinomycetes</taxon>
        <taxon>Micrococcales</taxon>
        <taxon>Micrococcaceae</taxon>
        <taxon>Nesterenkonia</taxon>
    </lineage>
</organism>
<evidence type="ECO:0000256" key="3">
    <source>
        <dbReference type="ARBA" id="ARBA00022692"/>
    </source>
</evidence>
<evidence type="ECO:0000256" key="2">
    <source>
        <dbReference type="ARBA" id="ARBA00007362"/>
    </source>
</evidence>
<evidence type="ECO:0000313" key="8">
    <source>
        <dbReference type="EMBL" id="MDR8018935.1"/>
    </source>
</evidence>
<feature type="domain" description="EamA" evidence="7">
    <location>
        <begin position="145"/>
        <end position="273"/>
    </location>
</feature>
<feature type="transmembrane region" description="Helical" evidence="6">
    <location>
        <begin position="235"/>
        <end position="255"/>
    </location>
</feature>